<dbReference type="AlphaFoldDB" id="A0A5P8NXR8"/>
<dbReference type="PANTHER" id="PTHR42953:SF3">
    <property type="entry name" value="HIGH-AFFINITY ZINC UPTAKE SYSTEM PROTEIN ZNUA"/>
    <property type="match status" value="1"/>
</dbReference>
<dbReference type="PANTHER" id="PTHR42953">
    <property type="entry name" value="HIGH-AFFINITY ZINC UPTAKE SYSTEM PROTEIN ZNUA-RELATED"/>
    <property type="match status" value="1"/>
</dbReference>
<dbReference type="KEGG" id="sulg:FJR48_00165"/>
<dbReference type="Pfam" id="PF01297">
    <property type="entry name" value="ZnuA"/>
    <property type="match status" value="1"/>
</dbReference>
<evidence type="ECO:0000313" key="6">
    <source>
        <dbReference type="Proteomes" id="UP000326944"/>
    </source>
</evidence>
<evidence type="ECO:0000256" key="4">
    <source>
        <dbReference type="RuleBase" id="RU003512"/>
    </source>
</evidence>
<dbReference type="OrthoDB" id="9810636at2"/>
<gene>
    <name evidence="5" type="ORF">FJR48_00165</name>
</gene>
<accession>A0A5P8NXR8</accession>
<evidence type="ECO:0000313" key="5">
    <source>
        <dbReference type="EMBL" id="QFR48222.1"/>
    </source>
</evidence>
<proteinExistence type="inferred from homology"/>
<evidence type="ECO:0000256" key="2">
    <source>
        <dbReference type="ARBA" id="ARBA00022448"/>
    </source>
</evidence>
<protein>
    <submittedName>
        <fullName evidence="5">Zinc ABC transporter substrate-binding protein</fullName>
    </submittedName>
</protein>
<organism evidence="5 6">
    <name type="scientific">Sulfurimonas lithotrophica</name>
    <dbReference type="NCBI Taxonomy" id="2590022"/>
    <lineage>
        <taxon>Bacteria</taxon>
        <taxon>Pseudomonadati</taxon>
        <taxon>Campylobacterota</taxon>
        <taxon>Epsilonproteobacteria</taxon>
        <taxon>Campylobacterales</taxon>
        <taxon>Sulfurimonadaceae</taxon>
        <taxon>Sulfurimonas</taxon>
    </lineage>
</organism>
<keyword evidence="2 4" id="KW-0813">Transport</keyword>
<dbReference type="InterPro" id="IPR050492">
    <property type="entry name" value="Bact_metal-bind_prot9"/>
</dbReference>
<dbReference type="InterPro" id="IPR006129">
    <property type="entry name" value="AdhesinB"/>
</dbReference>
<evidence type="ECO:0000256" key="3">
    <source>
        <dbReference type="ARBA" id="ARBA00022729"/>
    </source>
</evidence>
<dbReference type="SUPFAM" id="SSF53807">
    <property type="entry name" value="Helical backbone' metal receptor"/>
    <property type="match status" value="1"/>
</dbReference>
<dbReference type="PRINTS" id="PR00690">
    <property type="entry name" value="ADHESNFAMILY"/>
</dbReference>
<sequence>MSLKNIIIVLFLLILIVGYALLKPEQKIQNHSSKNSIVLSTFALYDAAKHIGKDKFKLSSVLPFGSDAHSYELTPKKMAEIQDSSLFVYSGASLEPWISKISSPNMLDMSKYVNLIHLEEDHHHHHHHEDESHHEDEEVSHKEAIDPHYWLDINNMIKVAQKLTQEFVKLSPKNKDFFESNKNEYIKTLKEMDKRYKEELSLCKKDTIIVNHNAFSYLGKTYNFHIESINGLSTESMPSPDDVKHILHEIKEKNVSIIFFESFASDKLIKSIAKDVNVKVDTLQPLGNITKDEQNLTYAEIMDKNIRKIKQALECR</sequence>
<reference evidence="5 6" key="1">
    <citation type="submission" date="2019-09" db="EMBL/GenBank/DDBJ databases">
        <title>Sulfurimonas gotlandica sp. nov., a chemoautotrophic and psychrotolerant epsilonproteobacterium isolated from a pelagic redoxcline, and an emended description of the genus Sulfurimonas.</title>
        <authorList>
            <person name="Wang S."/>
            <person name="Jiang L."/>
            <person name="Shao S."/>
        </authorList>
    </citation>
    <scope>NUCLEOTIDE SEQUENCE [LARGE SCALE GENOMIC DNA]</scope>
    <source>
        <strain evidence="5 6">GYSZ_1</strain>
    </source>
</reference>
<dbReference type="GO" id="GO:0030001">
    <property type="term" value="P:metal ion transport"/>
    <property type="evidence" value="ECO:0007669"/>
    <property type="project" value="InterPro"/>
</dbReference>
<dbReference type="GO" id="GO:0046872">
    <property type="term" value="F:metal ion binding"/>
    <property type="evidence" value="ECO:0007669"/>
    <property type="project" value="InterPro"/>
</dbReference>
<evidence type="ECO:0000256" key="1">
    <source>
        <dbReference type="ARBA" id="ARBA00011028"/>
    </source>
</evidence>
<dbReference type="Gene3D" id="3.40.50.1980">
    <property type="entry name" value="Nitrogenase molybdenum iron protein domain"/>
    <property type="match status" value="2"/>
</dbReference>
<dbReference type="InterPro" id="IPR006128">
    <property type="entry name" value="Lipoprotein_PsaA-like"/>
</dbReference>
<keyword evidence="3" id="KW-0732">Signal</keyword>
<name>A0A5P8NXR8_9BACT</name>
<dbReference type="InterPro" id="IPR006127">
    <property type="entry name" value="ZnuA-like"/>
</dbReference>
<dbReference type="Proteomes" id="UP000326944">
    <property type="component" value="Chromosome"/>
</dbReference>
<dbReference type="PRINTS" id="PR00691">
    <property type="entry name" value="ADHESINB"/>
</dbReference>
<keyword evidence="6" id="KW-1185">Reference proteome</keyword>
<dbReference type="GO" id="GO:0007155">
    <property type="term" value="P:cell adhesion"/>
    <property type="evidence" value="ECO:0007669"/>
    <property type="project" value="InterPro"/>
</dbReference>
<dbReference type="RefSeq" id="WP_152306165.1">
    <property type="nucleotide sequence ID" value="NZ_CP043617.1"/>
</dbReference>
<dbReference type="EMBL" id="CP043617">
    <property type="protein sequence ID" value="QFR48222.1"/>
    <property type="molecule type" value="Genomic_DNA"/>
</dbReference>
<comment type="similarity">
    <text evidence="1 4">Belongs to the bacterial solute-binding protein 9 family.</text>
</comment>